<keyword evidence="5" id="KW-0963">Cytoplasm</keyword>
<dbReference type="EMBL" id="WIUZ02000011">
    <property type="protein sequence ID" value="KAF9783026.1"/>
    <property type="molecule type" value="Genomic_DNA"/>
</dbReference>
<dbReference type="EC" id="2.5.1.108" evidence="3 14"/>
<evidence type="ECO:0000256" key="8">
    <source>
        <dbReference type="ARBA" id="ARBA00022723"/>
    </source>
</evidence>
<evidence type="ECO:0000256" key="11">
    <source>
        <dbReference type="ARBA" id="ARBA00034128"/>
    </source>
</evidence>
<evidence type="ECO:0000256" key="13">
    <source>
        <dbReference type="ARBA" id="ARBA00060338"/>
    </source>
</evidence>
<evidence type="ECO:0000256" key="6">
    <source>
        <dbReference type="ARBA" id="ARBA00022679"/>
    </source>
</evidence>
<comment type="pathway">
    <text evidence="1 14">Protein modification; peptidyl-diphthamide biosynthesis.</text>
</comment>
<dbReference type="InterPro" id="IPR035435">
    <property type="entry name" value="DPH1/DPH2_euk_archaea"/>
</dbReference>
<comment type="cofactor">
    <cofactor evidence="14">
        <name>[4Fe-4S] cluster</name>
        <dbReference type="ChEBI" id="CHEBI:49883"/>
    </cofactor>
    <text evidence="14">Binds 1 [4Fe-4S] cluster per subunit. The cluster is coordinated with 3 cysteines and an exchangeable S-adenosyl-L-methionine.</text>
</comment>
<comment type="caution">
    <text evidence="16">The sequence shown here is derived from an EMBL/GenBank/DDBJ whole genome shotgun (WGS) entry which is preliminary data.</text>
</comment>
<comment type="catalytic activity">
    <reaction evidence="12 14">
        <text>L-histidyl-[translation elongation factor 2] + S-adenosyl-L-methionine = 2-[(3S)-amino-3-carboxypropyl]-L-histidyl-[translation elongation factor 2] + S-methyl-5'-thioadenosine + H(+)</text>
        <dbReference type="Rhea" id="RHEA:36783"/>
        <dbReference type="Rhea" id="RHEA-COMP:9748"/>
        <dbReference type="Rhea" id="RHEA-COMP:9749"/>
        <dbReference type="ChEBI" id="CHEBI:15378"/>
        <dbReference type="ChEBI" id="CHEBI:17509"/>
        <dbReference type="ChEBI" id="CHEBI:29979"/>
        <dbReference type="ChEBI" id="CHEBI:59789"/>
        <dbReference type="ChEBI" id="CHEBI:73995"/>
        <dbReference type="EC" id="2.5.1.108"/>
    </reaction>
</comment>
<keyword evidence="10" id="KW-0411">Iron-sulfur</keyword>
<evidence type="ECO:0000313" key="16">
    <source>
        <dbReference type="EMBL" id="KAF9783026.1"/>
    </source>
</evidence>
<dbReference type="Gene3D" id="3.40.50.11850">
    <property type="entry name" value="Diphthamide synthesis DPH1/DPH2 domain 2"/>
    <property type="match status" value="1"/>
</dbReference>
<evidence type="ECO:0000256" key="2">
    <source>
        <dbReference type="ARBA" id="ARBA00010173"/>
    </source>
</evidence>
<dbReference type="InterPro" id="IPR016435">
    <property type="entry name" value="DPH1/DPH2"/>
</dbReference>
<gene>
    <name evidence="16" type="ORF">BJ322DRAFT_1100802</name>
</gene>
<dbReference type="Gene3D" id="3.40.50.11840">
    <property type="entry name" value="Diphthamide synthesis DPH1/DPH2 domain 1"/>
    <property type="match status" value="1"/>
</dbReference>
<name>A0A9P6HDN1_9AGAM</name>
<accession>A0A9P6HDN1</accession>
<evidence type="ECO:0000256" key="4">
    <source>
        <dbReference type="ARBA" id="ARBA00021915"/>
    </source>
</evidence>
<keyword evidence="8" id="KW-0479">Metal-binding</keyword>
<feature type="region of interest" description="Disordered" evidence="15">
    <location>
        <begin position="262"/>
        <end position="283"/>
    </location>
</feature>
<dbReference type="Gene3D" id="3.40.50.11860">
    <property type="entry name" value="Diphthamide synthesis DPH1/DPH2 domain 3"/>
    <property type="match status" value="1"/>
</dbReference>
<dbReference type="InterPro" id="IPR042265">
    <property type="entry name" value="DPH1/DPH2_3"/>
</dbReference>
<organism evidence="16 17">
    <name type="scientific">Thelephora terrestris</name>
    <dbReference type="NCBI Taxonomy" id="56493"/>
    <lineage>
        <taxon>Eukaryota</taxon>
        <taxon>Fungi</taxon>
        <taxon>Dikarya</taxon>
        <taxon>Basidiomycota</taxon>
        <taxon>Agaricomycotina</taxon>
        <taxon>Agaricomycetes</taxon>
        <taxon>Thelephorales</taxon>
        <taxon>Thelephoraceae</taxon>
        <taxon>Thelephora</taxon>
    </lineage>
</organism>
<dbReference type="Pfam" id="PF01866">
    <property type="entry name" value="Diphthamide_syn"/>
    <property type="match status" value="2"/>
</dbReference>
<dbReference type="FunFam" id="3.40.50.11850:FF:000006">
    <property type="entry name" value="2-(3-amino-3-carboxypropyl)histidine synthase subunit 1"/>
    <property type="match status" value="1"/>
</dbReference>
<dbReference type="Proteomes" id="UP000736335">
    <property type="component" value="Unassembled WGS sequence"/>
</dbReference>
<dbReference type="PANTHER" id="PTHR10762">
    <property type="entry name" value="DIPHTHAMIDE BIOSYNTHESIS PROTEIN"/>
    <property type="match status" value="1"/>
</dbReference>
<evidence type="ECO:0000256" key="9">
    <source>
        <dbReference type="ARBA" id="ARBA00023004"/>
    </source>
</evidence>
<keyword evidence="7 14" id="KW-0949">S-adenosyl-L-methionine</keyword>
<dbReference type="GO" id="GO:0017183">
    <property type="term" value="P:protein histidyl modification to diphthamide"/>
    <property type="evidence" value="ECO:0007669"/>
    <property type="project" value="UniProtKB-UniRule"/>
</dbReference>
<dbReference type="GO" id="GO:0046872">
    <property type="term" value="F:metal ion binding"/>
    <property type="evidence" value="ECO:0007669"/>
    <property type="project" value="UniProtKB-KW"/>
</dbReference>
<dbReference type="AlphaFoldDB" id="A0A9P6HDN1"/>
<dbReference type="PIRSF" id="PIRSF004967">
    <property type="entry name" value="DPH1"/>
    <property type="match status" value="1"/>
</dbReference>
<feature type="region of interest" description="Disordered" evidence="15">
    <location>
        <begin position="1"/>
        <end position="30"/>
    </location>
</feature>
<keyword evidence="17" id="KW-1185">Reference proteome</keyword>
<evidence type="ECO:0000256" key="10">
    <source>
        <dbReference type="ARBA" id="ARBA00023014"/>
    </source>
</evidence>
<evidence type="ECO:0000256" key="3">
    <source>
        <dbReference type="ARBA" id="ARBA00012221"/>
    </source>
</evidence>
<comment type="subunit">
    <text evidence="11">Component of the 2-(3-amino-3-carboxypropyl)histidine synthase complex composed of DPH1, DPH2, DPH3 and a NADH-dependent reductase, predominantly CBR1.</text>
</comment>
<evidence type="ECO:0000256" key="12">
    <source>
        <dbReference type="ARBA" id="ARBA00048403"/>
    </source>
</evidence>
<keyword evidence="6 14" id="KW-0808">Transferase</keyword>
<keyword evidence="9" id="KW-0408">Iron</keyword>
<comment type="function">
    <text evidence="13">Catalyzes the first step of diphthamide biosynthesis, a post-translational modification of histidine which occurs in elongation factor 2. DPH1 and DPH2 transfer a 3-amino-3-carboxypropyl (ACP) group from S-adenosyl-L-methionine (SAM) to a histidine residue, the reaction is assisted by a reduction system comprising DPH3 and a NADH-dependent reductase, predominantly CBR1.</text>
</comment>
<dbReference type="FunFam" id="3.40.50.11840:FF:000001">
    <property type="entry name" value="2-(3-amino-3-carboxypropyl)histidine synthase subunit 1"/>
    <property type="match status" value="1"/>
</dbReference>
<dbReference type="NCBIfam" id="TIGR00322">
    <property type="entry name" value="diphth2_R"/>
    <property type="match status" value="3"/>
</dbReference>
<evidence type="ECO:0000256" key="7">
    <source>
        <dbReference type="ARBA" id="ARBA00022691"/>
    </source>
</evidence>
<dbReference type="OrthoDB" id="1649088at2759"/>
<dbReference type="GO" id="GO:0090560">
    <property type="term" value="F:2-(3-amino-3-carboxypropyl)histidine synthase activity"/>
    <property type="evidence" value="ECO:0007669"/>
    <property type="project" value="UniProtKB-UniRule"/>
</dbReference>
<keyword evidence="14" id="KW-0004">4Fe-4S</keyword>
<comment type="similarity">
    <text evidence="2 14">Belongs to the DPH1/DPH2 family. DPH1 subfamily.</text>
</comment>
<reference evidence="16" key="1">
    <citation type="journal article" date="2020" name="Nat. Commun.">
        <title>Large-scale genome sequencing of mycorrhizal fungi provides insights into the early evolution of symbiotic traits.</title>
        <authorList>
            <person name="Miyauchi S."/>
            <person name="Kiss E."/>
            <person name="Kuo A."/>
            <person name="Drula E."/>
            <person name="Kohler A."/>
            <person name="Sanchez-Garcia M."/>
            <person name="Morin E."/>
            <person name="Andreopoulos B."/>
            <person name="Barry K.W."/>
            <person name="Bonito G."/>
            <person name="Buee M."/>
            <person name="Carver A."/>
            <person name="Chen C."/>
            <person name="Cichocki N."/>
            <person name="Clum A."/>
            <person name="Culley D."/>
            <person name="Crous P.W."/>
            <person name="Fauchery L."/>
            <person name="Girlanda M."/>
            <person name="Hayes R.D."/>
            <person name="Keri Z."/>
            <person name="LaButti K."/>
            <person name="Lipzen A."/>
            <person name="Lombard V."/>
            <person name="Magnuson J."/>
            <person name="Maillard F."/>
            <person name="Murat C."/>
            <person name="Nolan M."/>
            <person name="Ohm R.A."/>
            <person name="Pangilinan J."/>
            <person name="Pereira M.F."/>
            <person name="Perotto S."/>
            <person name="Peter M."/>
            <person name="Pfister S."/>
            <person name="Riley R."/>
            <person name="Sitrit Y."/>
            <person name="Stielow J.B."/>
            <person name="Szollosi G."/>
            <person name="Zifcakova L."/>
            <person name="Stursova M."/>
            <person name="Spatafora J.W."/>
            <person name="Tedersoo L."/>
            <person name="Vaario L.M."/>
            <person name="Yamada A."/>
            <person name="Yan M."/>
            <person name="Wang P."/>
            <person name="Xu J."/>
            <person name="Bruns T."/>
            <person name="Baldrian P."/>
            <person name="Vilgalys R."/>
            <person name="Dunand C."/>
            <person name="Henrissat B."/>
            <person name="Grigoriev I.V."/>
            <person name="Hibbett D."/>
            <person name="Nagy L.G."/>
            <person name="Martin F.M."/>
        </authorList>
    </citation>
    <scope>NUCLEOTIDE SEQUENCE</scope>
    <source>
        <strain evidence="16">UH-Tt-Lm1</strain>
    </source>
</reference>
<proteinExistence type="inferred from homology"/>
<evidence type="ECO:0000313" key="17">
    <source>
        <dbReference type="Proteomes" id="UP000736335"/>
    </source>
</evidence>
<evidence type="ECO:0000256" key="14">
    <source>
        <dbReference type="PIRNR" id="PIRNR004967"/>
    </source>
</evidence>
<evidence type="ECO:0000256" key="1">
    <source>
        <dbReference type="ARBA" id="ARBA00005156"/>
    </source>
</evidence>
<evidence type="ECO:0000256" key="15">
    <source>
        <dbReference type="SAM" id="MobiDB-lite"/>
    </source>
</evidence>
<protein>
    <recommendedName>
        <fullName evidence="4 14">2-(3-amino-3-carboxypropyl)histidine synthase subunit 1</fullName>
        <ecNumber evidence="3 14">2.5.1.108</ecNumber>
    </recommendedName>
</protein>
<reference evidence="16" key="2">
    <citation type="submission" date="2020-11" db="EMBL/GenBank/DDBJ databases">
        <authorList>
            <consortium name="DOE Joint Genome Institute"/>
            <person name="Kuo A."/>
            <person name="Miyauchi S."/>
            <person name="Kiss E."/>
            <person name="Drula E."/>
            <person name="Kohler A."/>
            <person name="Sanchez-Garcia M."/>
            <person name="Andreopoulos B."/>
            <person name="Barry K.W."/>
            <person name="Bonito G."/>
            <person name="Buee M."/>
            <person name="Carver A."/>
            <person name="Chen C."/>
            <person name="Cichocki N."/>
            <person name="Clum A."/>
            <person name="Culley D."/>
            <person name="Crous P.W."/>
            <person name="Fauchery L."/>
            <person name="Girlanda M."/>
            <person name="Hayes R."/>
            <person name="Keri Z."/>
            <person name="Labutti K."/>
            <person name="Lipzen A."/>
            <person name="Lombard V."/>
            <person name="Magnuson J."/>
            <person name="Maillard F."/>
            <person name="Morin E."/>
            <person name="Murat C."/>
            <person name="Nolan M."/>
            <person name="Ohm R."/>
            <person name="Pangilinan J."/>
            <person name="Pereira M."/>
            <person name="Perotto S."/>
            <person name="Peter M."/>
            <person name="Riley R."/>
            <person name="Sitrit Y."/>
            <person name="Stielow B."/>
            <person name="Szollosi G."/>
            <person name="Zifcakova L."/>
            <person name="Stursova M."/>
            <person name="Spatafora J.W."/>
            <person name="Tedersoo L."/>
            <person name="Vaario L.-M."/>
            <person name="Yamada A."/>
            <person name="Yan M."/>
            <person name="Wang P."/>
            <person name="Xu J."/>
            <person name="Bruns T."/>
            <person name="Baldrian P."/>
            <person name="Vilgalys R."/>
            <person name="Henrissat B."/>
            <person name="Grigoriev I.V."/>
            <person name="Hibbett D."/>
            <person name="Nagy L.G."/>
            <person name="Martin F.M."/>
        </authorList>
    </citation>
    <scope>NUCLEOTIDE SEQUENCE</scope>
    <source>
        <strain evidence="16">UH-Tt-Lm1</strain>
    </source>
</reference>
<sequence length="508" mass="56546">MGERDRPSTAAKPRKRFVGSKAGPSSKTLKSSMIAHQVPQDILEDVQLNNAVRALPPNYSFEIHKTIHHVRKNKATMVALQMPEGLQMFACTIADIIERFTDALTVIMGDVTYGACCIDDYTAVALGCDMLVHYGHSCLVPMTETTIKTLYVFVEISIDSRHLHQTIRMNFPDDRQEFYDSLLRSEYSNKYIAAGTQLEQPRHLIVGSSTTEDPVSTKEPTRLALVSTIQFVAALQQLKEDLSVEFVEQVLLPARMLENSEVGERSNAGPTFSRGKYEATIPRSKPLSPGEILGCTAPQLRDVDALIYLGDGRFHLESIMIANPAVPAFRYDPYSKKLTRERYNHTEMQEVRNDAVTVAKKSVKTITQDENSGSLSRSDSPLWGVILGTLGRQGSFKQLQAITKQLKASSASIPYMPILLSEVSPAKLSLFNPHVSVFVQTSCPRLSIDWGYAFDKPLLTPYETAVAVGSMVGWMEDSKAKTAEERKYPMNFYEAGTPWATSRAKAEY</sequence>
<evidence type="ECO:0000256" key="5">
    <source>
        <dbReference type="ARBA" id="ARBA00022490"/>
    </source>
</evidence>
<dbReference type="GO" id="GO:0051539">
    <property type="term" value="F:4 iron, 4 sulfur cluster binding"/>
    <property type="evidence" value="ECO:0007669"/>
    <property type="project" value="UniProtKB-UniRule"/>
</dbReference>
<dbReference type="InterPro" id="IPR042264">
    <property type="entry name" value="DPH1/DPH2_2"/>
</dbReference>
<dbReference type="PANTHER" id="PTHR10762:SF1">
    <property type="entry name" value="2-(3-AMINO-3-CARBOXYPROPYL)HISTIDINE SYNTHASE SUBUNIT 1"/>
    <property type="match status" value="1"/>
</dbReference>
<dbReference type="SFLD" id="SFLDS00032">
    <property type="entry name" value="Radical_SAM_3-amino-3-carboxyp"/>
    <property type="match status" value="1"/>
</dbReference>
<dbReference type="InterPro" id="IPR042263">
    <property type="entry name" value="DPH1/DPH2_1"/>
</dbReference>